<dbReference type="HOGENOM" id="CLU_2557190_0_0_9"/>
<dbReference type="InterPro" id="IPR004919">
    <property type="entry name" value="GmrSD_N"/>
</dbReference>
<protein>
    <recommendedName>
        <fullName evidence="1">GmrSD restriction endonucleases N-terminal domain-containing protein</fullName>
    </recommendedName>
</protein>
<reference evidence="2 3" key="1">
    <citation type="journal article" date="2010" name="Stand. Genomic Sci.">
        <title>Complete genome sequence of Thermosediminibacter oceani type strain (JW/IW-1228P).</title>
        <authorList>
            <person name="Pitluck S."/>
            <person name="Yasawong M."/>
            <person name="Munk C."/>
            <person name="Nolan M."/>
            <person name="Lapidus A."/>
            <person name="Lucas S."/>
            <person name="Glavina Del Rio T."/>
            <person name="Tice H."/>
            <person name="Cheng J.F."/>
            <person name="Bruce D."/>
            <person name="Detter C."/>
            <person name="Tapia R."/>
            <person name="Han C."/>
            <person name="Goodwin L."/>
            <person name="Liolios K."/>
            <person name="Ivanova N."/>
            <person name="Mavromatis K."/>
            <person name="Mikhailova N."/>
            <person name="Pati A."/>
            <person name="Chen A."/>
            <person name="Palaniappan K."/>
            <person name="Land M."/>
            <person name="Hauser L."/>
            <person name="Chang Y.J."/>
            <person name="Jeffries C.D."/>
            <person name="Rohde M."/>
            <person name="Spring S."/>
            <person name="Sikorski J."/>
            <person name="Goker M."/>
            <person name="Woyke T."/>
            <person name="Bristow J."/>
            <person name="Eisen J.A."/>
            <person name="Markowitz V."/>
            <person name="Hugenholtz P."/>
            <person name="Kyrpides N.C."/>
            <person name="Klenk H.P."/>
        </authorList>
    </citation>
    <scope>NUCLEOTIDE SEQUENCE [LARGE SCALE GENOMIC DNA]</scope>
    <source>
        <strain evidence="3">ATCC BAA-1034 / DSM 16646 / JW/IW-1228P</strain>
    </source>
</reference>
<name>D9RZB7_THEOJ</name>
<dbReference type="EMBL" id="CP002131">
    <property type="protein sequence ID" value="ADL08671.1"/>
    <property type="molecule type" value="Genomic_DNA"/>
</dbReference>
<dbReference type="PANTHER" id="PTHR35149:SF2">
    <property type="entry name" value="DUF262 DOMAIN-CONTAINING PROTEIN"/>
    <property type="match status" value="1"/>
</dbReference>
<organism evidence="2 3">
    <name type="scientific">Thermosediminibacter oceani (strain ATCC BAA-1034 / DSM 16646 / JW/IW-1228P)</name>
    <dbReference type="NCBI Taxonomy" id="555079"/>
    <lineage>
        <taxon>Bacteria</taxon>
        <taxon>Bacillati</taxon>
        <taxon>Bacillota</taxon>
        <taxon>Clostridia</taxon>
        <taxon>Thermosediminibacterales</taxon>
        <taxon>Thermosediminibacteraceae</taxon>
        <taxon>Thermosediminibacter</taxon>
    </lineage>
</organism>
<dbReference type="AlphaFoldDB" id="D9RZB7"/>
<keyword evidence="3" id="KW-1185">Reference proteome</keyword>
<feature type="domain" description="GmrSD restriction endonucleases N-terminal" evidence="1">
    <location>
        <begin position="9"/>
        <end position="63"/>
    </location>
</feature>
<evidence type="ECO:0000259" key="1">
    <source>
        <dbReference type="Pfam" id="PF03235"/>
    </source>
</evidence>
<dbReference type="Proteomes" id="UP000000272">
    <property type="component" value="Chromosome"/>
</dbReference>
<dbReference type="KEGG" id="toc:Toce_1943"/>
<proteinExistence type="predicted"/>
<dbReference type="eggNOG" id="COG1479">
    <property type="taxonomic scope" value="Bacteria"/>
</dbReference>
<evidence type="ECO:0000313" key="2">
    <source>
        <dbReference type="EMBL" id="ADL08671.1"/>
    </source>
</evidence>
<accession>D9RZB7</accession>
<dbReference type="STRING" id="555079.Toce_1943"/>
<gene>
    <name evidence="2" type="ordered locus">Toce_1943</name>
</gene>
<dbReference type="Pfam" id="PF03235">
    <property type="entry name" value="GmrSD_N"/>
    <property type="match status" value="1"/>
</dbReference>
<dbReference type="PANTHER" id="PTHR35149">
    <property type="entry name" value="SLL5132 PROTEIN"/>
    <property type="match status" value="1"/>
</dbReference>
<sequence>MANRELLTLSEIFNNRFFRIPDYQRGYAWQEKQLEDFWEDLENLKEGRSHYTGLLTIEEVNRKEVENNERWKDDLWLFDKGF</sequence>
<evidence type="ECO:0000313" key="3">
    <source>
        <dbReference type="Proteomes" id="UP000000272"/>
    </source>
</evidence>